<dbReference type="Proteomes" id="UP000221653">
    <property type="component" value="Unassembled WGS sequence"/>
</dbReference>
<protein>
    <recommendedName>
        <fullName evidence="1">DUF3492 domain-containing protein</fullName>
    </recommendedName>
</protein>
<reference evidence="2 3" key="1">
    <citation type="submission" date="2017-10" db="EMBL/GenBank/DDBJ databases">
        <title>Sequencing the genomes of 1000 actinobacteria strains.</title>
        <authorList>
            <person name="Klenk H.-P."/>
        </authorList>
    </citation>
    <scope>NUCLEOTIDE SEQUENCE [LARGE SCALE GENOMIC DNA]</scope>
    <source>
        <strain evidence="2 3">DSM 20688</strain>
    </source>
</reference>
<dbReference type="OrthoDB" id="477186at2"/>
<dbReference type="RefSeq" id="WP_098388755.1">
    <property type="nucleotide sequence ID" value="NZ_LS483464.1"/>
</dbReference>
<evidence type="ECO:0000313" key="2">
    <source>
        <dbReference type="EMBL" id="PFG27351.1"/>
    </source>
</evidence>
<dbReference type="STRING" id="1724.GCA_001044175_00820"/>
<comment type="caution">
    <text evidence="2">The sequence shown here is derived from an EMBL/GenBank/DDBJ whole genome shotgun (WGS) entry which is preliminary data.</text>
</comment>
<dbReference type="Pfam" id="PF11997">
    <property type="entry name" value="DUF3492"/>
    <property type="match status" value="1"/>
</dbReference>
<accession>A0A2A9DLV6</accession>
<evidence type="ECO:0000313" key="3">
    <source>
        <dbReference type="Proteomes" id="UP000221653"/>
    </source>
</evidence>
<dbReference type="InterPro" id="IPR047691">
    <property type="entry name" value="PelF-like"/>
</dbReference>
<dbReference type="SUPFAM" id="SSF53756">
    <property type="entry name" value="UDP-Glycosyltransferase/glycogen phosphorylase"/>
    <property type="match status" value="1"/>
</dbReference>
<dbReference type="InterPro" id="IPR022622">
    <property type="entry name" value="DUF3492"/>
</dbReference>
<evidence type="ECO:0000259" key="1">
    <source>
        <dbReference type="Pfam" id="PF11997"/>
    </source>
</evidence>
<dbReference type="EMBL" id="PDJF01000001">
    <property type="protein sequence ID" value="PFG27351.1"/>
    <property type="molecule type" value="Genomic_DNA"/>
</dbReference>
<gene>
    <name evidence="2" type="ORF">ATK06_0407</name>
</gene>
<dbReference type="NCBIfam" id="NF038011">
    <property type="entry name" value="PelF"/>
    <property type="match status" value="1"/>
</dbReference>
<proteinExistence type="predicted"/>
<dbReference type="Gene3D" id="3.40.50.2000">
    <property type="entry name" value="Glycogen Phosphorylase B"/>
    <property type="match status" value="2"/>
</dbReference>
<keyword evidence="3" id="KW-1185">Reference proteome</keyword>
<feature type="domain" description="DUF3492" evidence="1">
    <location>
        <begin position="25"/>
        <end position="288"/>
    </location>
</feature>
<name>A0A2A9DLV6_9CORY</name>
<sequence>MNSSASGGGPVVRVPGDCFELPAVDVALVMESTYPFLKGGLSGVVHDLIVAHPDIRFGIIFTTWDSSAELSPQYPVPGNVAWVDVRYLAFTEHREAFTAAVQAGTDSHAERQAGLLIDALTSLHRHHDTQAWWDLYDRASSLWPALRSRTFMDAAVAHCGDVPLGSLFWTSRDFFSLLFALLERPYPEATVYHAHTTGYAGLIAAVASRQHPGSKYVQSENNLYARDAVNTVLGRRSDHTVTLDTVAQVSDPVKRAWVWWYTRLAQITYPEADVLTYLYPSAITEAAALGGVPAKSILIPNGVDKARFTAPVRQRGEGPLRVACVARVVPIKAQLDLIDAIAYARAQGADLRVDLLGPLSHDPDYVHSCRHKVAALGLQGVVRFRGTVDTAAALPDYDLTVLASHNEGQPLAVMESLVAGVPVVATDVGGVRDLIYNGHQKPAGAVVPVGDVRALGNMLCQVSVDKQLLDSWQKAAAARGAAIPDAAEAMAEYGHLYEECGVVRARERAHA</sequence>
<dbReference type="Pfam" id="PF13692">
    <property type="entry name" value="Glyco_trans_1_4"/>
    <property type="match status" value="1"/>
</dbReference>
<dbReference type="PANTHER" id="PTHR12526">
    <property type="entry name" value="GLYCOSYLTRANSFERASE"/>
    <property type="match status" value="1"/>
</dbReference>
<dbReference type="PANTHER" id="PTHR12526:SF608">
    <property type="entry name" value="PELF"/>
    <property type="match status" value="1"/>
</dbReference>
<organism evidence="2 3">
    <name type="scientific">Corynebacterium renale</name>
    <dbReference type="NCBI Taxonomy" id="1724"/>
    <lineage>
        <taxon>Bacteria</taxon>
        <taxon>Bacillati</taxon>
        <taxon>Actinomycetota</taxon>
        <taxon>Actinomycetes</taxon>
        <taxon>Mycobacteriales</taxon>
        <taxon>Corynebacteriaceae</taxon>
        <taxon>Corynebacterium</taxon>
    </lineage>
</organism>
<dbReference type="AlphaFoldDB" id="A0A2A9DLV6"/>